<evidence type="ECO:0000256" key="6">
    <source>
        <dbReference type="ARBA" id="ARBA00022801"/>
    </source>
</evidence>
<reference evidence="12" key="1">
    <citation type="journal article" date="2023" name="Mol. Phylogenet. Evol.">
        <title>Genome-scale phylogeny and comparative genomics of the fungal order Sordariales.</title>
        <authorList>
            <person name="Hensen N."/>
            <person name="Bonometti L."/>
            <person name="Westerberg I."/>
            <person name="Brannstrom I.O."/>
            <person name="Guillou S."/>
            <person name="Cros-Aarteil S."/>
            <person name="Calhoun S."/>
            <person name="Haridas S."/>
            <person name="Kuo A."/>
            <person name="Mondo S."/>
            <person name="Pangilinan J."/>
            <person name="Riley R."/>
            <person name="LaButti K."/>
            <person name="Andreopoulos B."/>
            <person name="Lipzen A."/>
            <person name="Chen C."/>
            <person name="Yan M."/>
            <person name="Daum C."/>
            <person name="Ng V."/>
            <person name="Clum A."/>
            <person name="Steindorff A."/>
            <person name="Ohm R.A."/>
            <person name="Martin F."/>
            <person name="Silar P."/>
            <person name="Natvig D.O."/>
            <person name="Lalanne C."/>
            <person name="Gautier V."/>
            <person name="Ament-Velasquez S.L."/>
            <person name="Kruys A."/>
            <person name="Hutchinson M.I."/>
            <person name="Powell A.J."/>
            <person name="Barry K."/>
            <person name="Miller A.N."/>
            <person name="Grigoriev I.V."/>
            <person name="Debuchy R."/>
            <person name="Gladieux P."/>
            <person name="Hiltunen Thoren M."/>
            <person name="Johannesson H."/>
        </authorList>
    </citation>
    <scope>NUCLEOTIDE SEQUENCE</scope>
    <source>
        <strain evidence="12">CBS 141.50</strain>
    </source>
</reference>
<keyword evidence="9 10" id="KW-0624">Polysaccharide degradation</keyword>
<dbReference type="EMBL" id="MU853581">
    <property type="protein sequence ID" value="KAK4143992.1"/>
    <property type="molecule type" value="Genomic_DNA"/>
</dbReference>
<evidence type="ECO:0000256" key="9">
    <source>
        <dbReference type="ARBA" id="ARBA00023326"/>
    </source>
</evidence>
<evidence type="ECO:0000256" key="7">
    <source>
        <dbReference type="ARBA" id="ARBA00023277"/>
    </source>
</evidence>
<evidence type="ECO:0000313" key="13">
    <source>
        <dbReference type="Proteomes" id="UP001302676"/>
    </source>
</evidence>
<dbReference type="GO" id="GO:0000272">
    <property type="term" value="P:polysaccharide catabolic process"/>
    <property type="evidence" value="ECO:0007669"/>
    <property type="project" value="UniProtKB-KW"/>
</dbReference>
<reference evidence="12" key="2">
    <citation type="submission" date="2023-05" db="EMBL/GenBank/DDBJ databases">
        <authorList>
            <consortium name="Lawrence Berkeley National Laboratory"/>
            <person name="Steindorff A."/>
            <person name="Hensen N."/>
            <person name="Bonometti L."/>
            <person name="Westerberg I."/>
            <person name="Brannstrom I.O."/>
            <person name="Guillou S."/>
            <person name="Cros-Aarteil S."/>
            <person name="Calhoun S."/>
            <person name="Haridas S."/>
            <person name="Kuo A."/>
            <person name="Mondo S."/>
            <person name="Pangilinan J."/>
            <person name="Riley R."/>
            <person name="Labutti K."/>
            <person name="Andreopoulos B."/>
            <person name="Lipzen A."/>
            <person name="Chen C."/>
            <person name="Yanf M."/>
            <person name="Daum C."/>
            <person name="Ng V."/>
            <person name="Clum A."/>
            <person name="Ohm R."/>
            <person name="Martin F."/>
            <person name="Silar P."/>
            <person name="Natvig D."/>
            <person name="Lalanne C."/>
            <person name="Gautier V."/>
            <person name="Ament-Velasquez S.L."/>
            <person name="Kruys A."/>
            <person name="Hutchinson M.I."/>
            <person name="Powell A.J."/>
            <person name="Barry K."/>
            <person name="Miller A.N."/>
            <person name="Grigoriev I.V."/>
            <person name="Debuchy R."/>
            <person name="Gladieux P."/>
            <person name="Thoren M.H."/>
            <person name="Johannesson H."/>
        </authorList>
    </citation>
    <scope>NUCLEOTIDE SEQUENCE</scope>
    <source>
        <strain evidence="12">CBS 141.50</strain>
    </source>
</reference>
<sequence length="489" mass="49137">MVQLSTFVGALALAFSVAQAAPDLSSRASLPDPAGEKNVGNGSGAQFIGGQCLGKADCASGCCATLPQGGQTIGVCSGVGAQTQAGKQGCGFESGGGGGGGGSGSGSGGSGGGTTTGNNQNKGGQKNAQAGGNGGGNGGGTVKASPLKQDPAGAGNVGNGQGKQFITGGCTSDADCASKCCALVNTGQDKFGICSGPAVSTAQGKQGSTSETAPQNLLDLYDTTRAKGRCSHELATGFYSTDGGSNNFAYCGDRLSTSGIIYLQGRHGTLANLDVDCDGTGNGSNGTASPSNDGRCRVDLSPDTQNTTTFRDTLAGYGHGLTDLNPYVHPYVVFGNARGTHNRHGWKAFDPTAHGMRPLSVMAVVCPNREMVYGIWGDTNGDDGDKPMVGEASLALVTACGGKNVTGGNGIDEDTTLFVGFVGEDAVPGANGANWTAQDFDTFENSIQPLGNQLVERVRPDEEDASSSVRSGWSQVMFSIAVVLFSRIL</sequence>
<dbReference type="RefSeq" id="XP_062637363.1">
    <property type="nucleotide sequence ID" value="XM_062777124.1"/>
</dbReference>
<evidence type="ECO:0000256" key="4">
    <source>
        <dbReference type="ARBA" id="ARBA00022525"/>
    </source>
</evidence>
<name>A0AAN6ZMK0_9PEZI</name>
<feature type="compositionally biased region" description="Gly residues" evidence="11">
    <location>
        <begin position="131"/>
        <end position="141"/>
    </location>
</feature>
<evidence type="ECO:0000256" key="3">
    <source>
        <dbReference type="ARBA" id="ARBA00007799"/>
    </source>
</evidence>
<comment type="function">
    <text evidence="10">Chitosanase catalyzing the endo-type cleavage of chitosan, the deacylated form of chitin. Chitosanase may be crucial in the degradation of the deacetylated portion of chitin in the fungal cell wall.</text>
</comment>
<dbReference type="PANTHER" id="PTHR42061:SF6">
    <property type="entry name" value="ENDO-CHITOSANASE"/>
    <property type="match status" value="1"/>
</dbReference>
<comment type="catalytic activity">
    <reaction evidence="1 10">
        <text>Endohydrolysis of beta-(1-&gt;4)-linkages between D-glucosamine residues in a partly acetylated chitosan.</text>
        <dbReference type="EC" id="3.2.1.132"/>
    </reaction>
</comment>
<evidence type="ECO:0000256" key="8">
    <source>
        <dbReference type="ARBA" id="ARBA00023295"/>
    </source>
</evidence>
<organism evidence="12 13">
    <name type="scientific">Dichotomopilus funicola</name>
    <dbReference type="NCBI Taxonomy" id="1934379"/>
    <lineage>
        <taxon>Eukaryota</taxon>
        <taxon>Fungi</taxon>
        <taxon>Dikarya</taxon>
        <taxon>Ascomycota</taxon>
        <taxon>Pezizomycotina</taxon>
        <taxon>Sordariomycetes</taxon>
        <taxon>Sordariomycetidae</taxon>
        <taxon>Sordariales</taxon>
        <taxon>Chaetomiaceae</taxon>
        <taxon>Dichotomopilus</taxon>
    </lineage>
</organism>
<evidence type="ECO:0000256" key="10">
    <source>
        <dbReference type="RuleBase" id="RU361208"/>
    </source>
</evidence>
<dbReference type="GO" id="GO:0016977">
    <property type="term" value="F:chitosanase activity"/>
    <property type="evidence" value="ECO:0007669"/>
    <property type="project" value="UniProtKB-EC"/>
</dbReference>
<evidence type="ECO:0000313" key="12">
    <source>
        <dbReference type="EMBL" id="KAK4143992.1"/>
    </source>
</evidence>
<keyword evidence="13" id="KW-1185">Reference proteome</keyword>
<gene>
    <name evidence="12" type="ORF">C8A04DRAFT_11868</name>
</gene>
<dbReference type="InterPro" id="IPR009939">
    <property type="entry name" value="Chitosanase_fungal"/>
</dbReference>
<comment type="caution">
    <text evidence="12">The sequence shown here is derived from an EMBL/GenBank/DDBJ whole genome shotgun (WGS) entry which is preliminary data.</text>
</comment>
<feature type="compositionally biased region" description="Gly residues" evidence="11">
    <location>
        <begin position="97"/>
        <end position="115"/>
    </location>
</feature>
<evidence type="ECO:0000256" key="11">
    <source>
        <dbReference type="SAM" id="MobiDB-lite"/>
    </source>
</evidence>
<dbReference type="EC" id="3.2.1.132" evidence="10"/>
<dbReference type="Proteomes" id="UP001302676">
    <property type="component" value="Unassembled WGS sequence"/>
</dbReference>
<keyword evidence="8 10" id="KW-0326">Glycosidase</keyword>
<accession>A0AAN6ZMK0</accession>
<comment type="similarity">
    <text evidence="3 10">Belongs to the glycosyl hydrolase 75 family.</text>
</comment>
<proteinExistence type="inferred from homology"/>
<dbReference type="Pfam" id="PF07335">
    <property type="entry name" value="Glyco_hydro_75"/>
    <property type="match status" value="1"/>
</dbReference>
<keyword evidence="6 10" id="KW-0378">Hydrolase</keyword>
<feature type="region of interest" description="Disordered" evidence="11">
    <location>
        <begin position="97"/>
        <end position="156"/>
    </location>
</feature>
<evidence type="ECO:0000256" key="5">
    <source>
        <dbReference type="ARBA" id="ARBA00022729"/>
    </source>
</evidence>
<feature type="compositionally biased region" description="Low complexity" evidence="11">
    <location>
        <begin position="116"/>
        <end position="130"/>
    </location>
</feature>
<keyword evidence="7" id="KW-0119">Carbohydrate metabolism</keyword>
<evidence type="ECO:0000256" key="1">
    <source>
        <dbReference type="ARBA" id="ARBA00000405"/>
    </source>
</evidence>
<feature type="chain" id="PRO_5042667195" description="Endo-chitosanase" evidence="10">
    <location>
        <begin position="21"/>
        <end position="489"/>
    </location>
</feature>
<protein>
    <recommendedName>
        <fullName evidence="10">Endo-chitosanase</fullName>
        <ecNumber evidence="10">3.2.1.132</ecNumber>
    </recommendedName>
</protein>
<dbReference type="AlphaFoldDB" id="A0AAN6ZMK0"/>
<keyword evidence="5 10" id="KW-0732">Signal</keyword>
<dbReference type="PANTHER" id="PTHR42061">
    <property type="entry name" value="ENDO-CHITOSANASE"/>
    <property type="match status" value="1"/>
</dbReference>
<feature type="signal peptide" evidence="10">
    <location>
        <begin position="1"/>
        <end position="20"/>
    </location>
</feature>
<dbReference type="GeneID" id="87813737"/>
<dbReference type="GO" id="GO:0005576">
    <property type="term" value="C:extracellular region"/>
    <property type="evidence" value="ECO:0007669"/>
    <property type="project" value="UniProtKB-SubCell"/>
</dbReference>
<evidence type="ECO:0000256" key="2">
    <source>
        <dbReference type="ARBA" id="ARBA00004613"/>
    </source>
</evidence>
<comment type="subcellular location">
    <subcellularLocation>
        <location evidence="2 10">Secreted</location>
    </subcellularLocation>
</comment>
<keyword evidence="4" id="KW-0964">Secreted</keyword>